<proteinExistence type="predicted"/>
<evidence type="ECO:0000256" key="1">
    <source>
        <dbReference type="ARBA" id="ARBA00004123"/>
    </source>
</evidence>
<protein>
    <submittedName>
        <fullName evidence="9">Zinc finger and BTB domain-containing protein 49</fullName>
    </submittedName>
</protein>
<dbReference type="EMBL" id="HBUF01032005">
    <property type="protein sequence ID" value="CAG6615141.1"/>
    <property type="molecule type" value="Transcribed_RNA"/>
</dbReference>
<evidence type="ECO:0000256" key="4">
    <source>
        <dbReference type="ARBA" id="ARBA00022771"/>
    </source>
</evidence>
<dbReference type="GO" id="GO:0000981">
    <property type="term" value="F:DNA-binding transcription factor activity, RNA polymerase II-specific"/>
    <property type="evidence" value="ECO:0007669"/>
    <property type="project" value="TreeGrafter"/>
</dbReference>
<keyword evidence="5" id="KW-0862">Zinc</keyword>
<evidence type="ECO:0000259" key="8">
    <source>
        <dbReference type="PROSITE" id="PS50157"/>
    </source>
</evidence>
<dbReference type="SMART" id="SM00355">
    <property type="entry name" value="ZnF_C2H2"/>
    <property type="match status" value="3"/>
</dbReference>
<dbReference type="EMBL" id="HBUF01252882">
    <property type="protein sequence ID" value="CAG6680625.1"/>
    <property type="molecule type" value="Transcribed_RNA"/>
</dbReference>
<dbReference type="InterPro" id="IPR036236">
    <property type="entry name" value="Znf_C2H2_sf"/>
</dbReference>
<dbReference type="SUPFAM" id="SSF57667">
    <property type="entry name" value="beta-beta-alpha zinc fingers"/>
    <property type="match status" value="2"/>
</dbReference>
<evidence type="ECO:0000256" key="7">
    <source>
        <dbReference type="PROSITE-ProRule" id="PRU00042"/>
    </source>
</evidence>
<evidence type="ECO:0000256" key="3">
    <source>
        <dbReference type="ARBA" id="ARBA00022737"/>
    </source>
</evidence>
<dbReference type="PANTHER" id="PTHR24394:SF29">
    <property type="entry name" value="MYONEURIN"/>
    <property type="match status" value="1"/>
</dbReference>
<dbReference type="InterPro" id="IPR013087">
    <property type="entry name" value="Znf_C2H2_type"/>
</dbReference>
<evidence type="ECO:0000256" key="5">
    <source>
        <dbReference type="ARBA" id="ARBA00022833"/>
    </source>
</evidence>
<organism evidence="9">
    <name type="scientific">Cacopsylla melanoneura</name>
    <dbReference type="NCBI Taxonomy" id="428564"/>
    <lineage>
        <taxon>Eukaryota</taxon>
        <taxon>Metazoa</taxon>
        <taxon>Ecdysozoa</taxon>
        <taxon>Arthropoda</taxon>
        <taxon>Hexapoda</taxon>
        <taxon>Insecta</taxon>
        <taxon>Pterygota</taxon>
        <taxon>Neoptera</taxon>
        <taxon>Paraneoptera</taxon>
        <taxon>Hemiptera</taxon>
        <taxon>Sternorrhyncha</taxon>
        <taxon>Psylloidea</taxon>
        <taxon>Psyllidae</taxon>
        <taxon>Psyllinae</taxon>
        <taxon>Cacopsylla</taxon>
    </lineage>
</organism>
<keyword evidence="2" id="KW-0479">Metal-binding</keyword>
<feature type="domain" description="C2H2-type" evidence="8">
    <location>
        <begin position="23"/>
        <end position="50"/>
    </location>
</feature>
<dbReference type="Gene3D" id="3.30.160.60">
    <property type="entry name" value="Classic Zinc Finger"/>
    <property type="match status" value="2"/>
</dbReference>
<dbReference type="PROSITE" id="PS50157">
    <property type="entry name" value="ZINC_FINGER_C2H2_2"/>
    <property type="match status" value="3"/>
</dbReference>
<feature type="domain" description="C2H2-type" evidence="8">
    <location>
        <begin position="106"/>
        <end position="134"/>
    </location>
</feature>
<evidence type="ECO:0000256" key="2">
    <source>
        <dbReference type="ARBA" id="ARBA00022723"/>
    </source>
</evidence>
<keyword evidence="3" id="KW-0677">Repeat</keyword>
<evidence type="ECO:0000313" key="9">
    <source>
        <dbReference type="EMBL" id="CAG6729795.1"/>
    </source>
</evidence>
<dbReference type="PANTHER" id="PTHR24394">
    <property type="entry name" value="ZINC FINGER PROTEIN"/>
    <property type="match status" value="1"/>
</dbReference>
<dbReference type="GO" id="GO:0008270">
    <property type="term" value="F:zinc ion binding"/>
    <property type="evidence" value="ECO:0007669"/>
    <property type="project" value="UniProtKB-KW"/>
</dbReference>
<keyword evidence="4 7" id="KW-0863">Zinc-finger</keyword>
<feature type="domain" description="C2H2-type" evidence="8">
    <location>
        <begin position="51"/>
        <end position="78"/>
    </location>
</feature>
<dbReference type="EMBL" id="HBUF01379832">
    <property type="protein sequence ID" value="CAG6729795.1"/>
    <property type="molecule type" value="Transcribed_RNA"/>
</dbReference>
<dbReference type="AlphaFoldDB" id="A0A8D9DWG3"/>
<evidence type="ECO:0000256" key="6">
    <source>
        <dbReference type="ARBA" id="ARBA00023242"/>
    </source>
</evidence>
<dbReference type="PROSITE" id="PS00028">
    <property type="entry name" value="ZINC_FINGER_C2H2_1"/>
    <property type="match status" value="3"/>
</dbReference>
<keyword evidence="6" id="KW-0539">Nucleus</keyword>
<dbReference type="Pfam" id="PF00096">
    <property type="entry name" value="zf-C2H2"/>
    <property type="match status" value="2"/>
</dbReference>
<accession>A0A8D9DWG3</accession>
<name>A0A8D9DWG3_9HEMI</name>
<dbReference type="GO" id="GO:0005634">
    <property type="term" value="C:nucleus"/>
    <property type="evidence" value="ECO:0007669"/>
    <property type="project" value="UniProtKB-SubCell"/>
</dbReference>
<comment type="subcellular location">
    <subcellularLocation>
        <location evidence="1">Nucleus</location>
    </subcellularLocation>
</comment>
<reference evidence="9" key="1">
    <citation type="submission" date="2021-05" db="EMBL/GenBank/DDBJ databases">
        <authorList>
            <person name="Alioto T."/>
            <person name="Alioto T."/>
            <person name="Gomez Garrido J."/>
        </authorList>
    </citation>
    <scope>NUCLEOTIDE SEQUENCE</scope>
</reference>
<dbReference type="EMBL" id="HBUF01032006">
    <property type="protein sequence ID" value="CAG6615142.1"/>
    <property type="molecule type" value="Transcribed_RNA"/>
</dbReference>
<sequence>MRKHLKRSHVDKKPIVKIPQKTLECNYCDAKFTDKDKLEDHISNHSDVEKYTCHLCNKHYTCMKSLKLHLVHHERRRKLAENEEFVVDTGDFTLEEWNDFIKQRVSVCPKCNKDYHTPRNMRKHLRRVHTSERKYGCEVCGKMLKSIKVNSMKASIRFKSDWSLQRVGNLLKIPVVDHYDWYQPQ</sequence>